<sequence length="185" mass="19973">MAFKYASNFADVLDSAPMRTMVIHDSTFTTYSRASPISRHGSRSRARSHECVSDAASDGAPAVPRSADFGTAKSSLPSPEIGGEAAPQSAKPGYQYDRGVDDGAESDKLKGRENRLTKWKALKSQQLGVIDDKADILATALGNMSKGRVADLFSKLAVLEDVKDSDISTVSDMYVTEAEHYELKH</sequence>
<dbReference type="AlphaFoldDB" id="A0A9P4MIH2"/>
<feature type="compositionally biased region" description="Basic and acidic residues" evidence="1">
    <location>
        <begin position="98"/>
        <end position="111"/>
    </location>
</feature>
<comment type="caution">
    <text evidence="2">The sequence shown here is derived from an EMBL/GenBank/DDBJ whole genome shotgun (WGS) entry which is preliminary data.</text>
</comment>
<evidence type="ECO:0000313" key="3">
    <source>
        <dbReference type="Proteomes" id="UP000799439"/>
    </source>
</evidence>
<dbReference type="EMBL" id="ML996092">
    <property type="protein sequence ID" value="KAF2148811.1"/>
    <property type="molecule type" value="Genomic_DNA"/>
</dbReference>
<reference evidence="2" key="1">
    <citation type="journal article" date="2020" name="Stud. Mycol.">
        <title>101 Dothideomycetes genomes: a test case for predicting lifestyles and emergence of pathogens.</title>
        <authorList>
            <person name="Haridas S."/>
            <person name="Albert R."/>
            <person name="Binder M."/>
            <person name="Bloem J."/>
            <person name="Labutti K."/>
            <person name="Salamov A."/>
            <person name="Andreopoulos B."/>
            <person name="Baker S."/>
            <person name="Barry K."/>
            <person name="Bills G."/>
            <person name="Bluhm B."/>
            <person name="Cannon C."/>
            <person name="Castanera R."/>
            <person name="Culley D."/>
            <person name="Daum C."/>
            <person name="Ezra D."/>
            <person name="Gonzalez J."/>
            <person name="Henrissat B."/>
            <person name="Kuo A."/>
            <person name="Liang C."/>
            <person name="Lipzen A."/>
            <person name="Lutzoni F."/>
            <person name="Magnuson J."/>
            <person name="Mondo S."/>
            <person name="Nolan M."/>
            <person name="Ohm R."/>
            <person name="Pangilinan J."/>
            <person name="Park H.-J."/>
            <person name="Ramirez L."/>
            <person name="Alfaro M."/>
            <person name="Sun H."/>
            <person name="Tritt A."/>
            <person name="Yoshinaga Y."/>
            <person name="Zwiers L.-H."/>
            <person name="Turgeon B."/>
            <person name="Goodwin S."/>
            <person name="Spatafora J."/>
            <person name="Crous P."/>
            <person name="Grigoriev I."/>
        </authorList>
    </citation>
    <scope>NUCLEOTIDE SEQUENCE</scope>
    <source>
        <strain evidence="2">CBS 260.36</strain>
    </source>
</reference>
<accession>A0A9P4MIH2</accession>
<gene>
    <name evidence="2" type="ORF">K461DRAFT_53151</name>
</gene>
<dbReference type="Proteomes" id="UP000799439">
    <property type="component" value="Unassembled WGS sequence"/>
</dbReference>
<keyword evidence="3" id="KW-1185">Reference proteome</keyword>
<evidence type="ECO:0000313" key="2">
    <source>
        <dbReference type="EMBL" id="KAF2148811.1"/>
    </source>
</evidence>
<name>A0A9P4MIH2_9PEZI</name>
<feature type="region of interest" description="Disordered" evidence="1">
    <location>
        <begin position="33"/>
        <end position="111"/>
    </location>
</feature>
<evidence type="ECO:0000256" key="1">
    <source>
        <dbReference type="SAM" id="MobiDB-lite"/>
    </source>
</evidence>
<proteinExistence type="predicted"/>
<protein>
    <submittedName>
        <fullName evidence="2">Uncharacterized protein</fullName>
    </submittedName>
</protein>
<organism evidence="2 3">
    <name type="scientific">Myriangium duriaei CBS 260.36</name>
    <dbReference type="NCBI Taxonomy" id="1168546"/>
    <lineage>
        <taxon>Eukaryota</taxon>
        <taxon>Fungi</taxon>
        <taxon>Dikarya</taxon>
        <taxon>Ascomycota</taxon>
        <taxon>Pezizomycotina</taxon>
        <taxon>Dothideomycetes</taxon>
        <taxon>Dothideomycetidae</taxon>
        <taxon>Myriangiales</taxon>
        <taxon>Myriangiaceae</taxon>
        <taxon>Myriangium</taxon>
    </lineage>
</organism>